<dbReference type="GO" id="GO:0002181">
    <property type="term" value="P:cytoplasmic translation"/>
    <property type="evidence" value="ECO:0007669"/>
    <property type="project" value="TreeGrafter"/>
</dbReference>
<dbReference type="PROSITE" id="PS00467">
    <property type="entry name" value="RIBOSOMAL_L2"/>
    <property type="match status" value="1"/>
</dbReference>
<dbReference type="GO" id="GO:0003735">
    <property type="term" value="F:structural constituent of ribosome"/>
    <property type="evidence" value="ECO:0007669"/>
    <property type="project" value="InterPro"/>
</dbReference>
<dbReference type="CDD" id="cd13777">
    <property type="entry name" value="Aar2_N"/>
    <property type="match status" value="1"/>
</dbReference>
<evidence type="ECO:0000313" key="7">
    <source>
        <dbReference type="Proteomes" id="UP001217582"/>
    </source>
</evidence>
<sequence length="684" mass="76059">MSVADWYARHAFILLQNLPRGSYISIDQHAYRTDTSFEGFKLVPPGIHCIAWQSAAGSADDVDRHDGLSEGIRSIWFFYVQEETVLVRMYDATSDTWMTAPGTGAETPVIVSRDHLRSMDHHLAAYPMDSSPLWHRLTRFLQLSRSTIDRLFGIDSRTADAMCDSFTPVTDRNARSTLRELRSAPRLLEEMPLAGLAFTPFSLSHSWPPEAHGEERTRWSMDKSWLLEHVMQRACDAERVSLSHEPLLREFELCFLLFRCTSNAAALDHWMAMVSLFSRAAAYIGAPTPPHTLHPCEWDTALPSPALAPRLAAHRAWIQTLVSQFEALPSTIWTEDLLTFEAQMLEDLASLRTNVSRSLGAWAATSSSSPSAEHERLVQAWRKLSAMAQKQFEWSLDYLLDEEVEADDAEEGEDAPVIVHMIIRAQRKSGGIFTAHTRLNKAPAKLRPFDFAERNGYVRGLVKDIIHDAGRYVFSRMMGLLDSGAPLARVTFRDPYHYKQVTETFIAPEGLHTGQFVYCGKKAMLNVGNVLPLSSLPEGTIVCNVEEKVGDRGALARTSGNYATVIGHDLDAGVTRIRLPSGAKKTVPSFGRATVGVVAGGGRIDKPLLKAGRAYHKYRVKRNCWPRTRGVAMNPVDHPHGGGNHEHIGHSSTVKRGSVPGQKVGLIAARRTGLQRGTIKVRDA</sequence>
<dbReference type="GO" id="GO:0022625">
    <property type="term" value="C:cytosolic large ribosomal subunit"/>
    <property type="evidence" value="ECO:0007669"/>
    <property type="project" value="UniProtKB-ARBA"/>
</dbReference>
<dbReference type="InterPro" id="IPR002171">
    <property type="entry name" value="Ribosomal_uL2"/>
</dbReference>
<evidence type="ECO:0000259" key="5">
    <source>
        <dbReference type="SMART" id="SM01383"/>
    </source>
</evidence>
<dbReference type="FunFam" id="2.40.50.140:FF:000020">
    <property type="entry name" value="60S ribosomal protein L2"/>
    <property type="match status" value="1"/>
</dbReference>
<protein>
    <submittedName>
        <fullName evidence="6">60S ribosomal protein L2</fullName>
    </submittedName>
</protein>
<dbReference type="InterPro" id="IPR033648">
    <property type="entry name" value="AAR2_C"/>
</dbReference>
<evidence type="ECO:0000256" key="2">
    <source>
        <dbReference type="ARBA" id="ARBA00022980"/>
    </source>
</evidence>
<dbReference type="AlphaFoldDB" id="A0AAJ5YYK5"/>
<dbReference type="FunFam" id="4.10.950.10:FF:000002">
    <property type="entry name" value="60S ribosomal protein L2"/>
    <property type="match status" value="1"/>
</dbReference>
<gene>
    <name evidence="6" type="primary">RPL2</name>
    <name evidence="6" type="ORF">MARU1_000543</name>
</gene>
<evidence type="ECO:0000256" key="1">
    <source>
        <dbReference type="ARBA" id="ARBA00005636"/>
    </source>
</evidence>
<dbReference type="Pfam" id="PF05282">
    <property type="entry name" value="AAR2"/>
    <property type="match status" value="1"/>
</dbReference>
<dbReference type="GO" id="GO:0003723">
    <property type="term" value="F:RNA binding"/>
    <property type="evidence" value="ECO:0007669"/>
    <property type="project" value="TreeGrafter"/>
</dbReference>
<dbReference type="InterPro" id="IPR038514">
    <property type="entry name" value="AAR2_C_sf"/>
</dbReference>
<dbReference type="FunFam" id="2.30.30.30:FF:000006">
    <property type="entry name" value="60S ribosomal protein L8"/>
    <property type="match status" value="1"/>
</dbReference>
<keyword evidence="7" id="KW-1185">Reference proteome</keyword>
<feature type="domain" description="Large ribosomal subunit protein uL2 RNA-binding" evidence="5">
    <location>
        <begin position="430"/>
        <end position="519"/>
    </location>
</feature>
<name>A0AAJ5YYK5_9BASI</name>
<dbReference type="Pfam" id="PF03947">
    <property type="entry name" value="Ribosomal_L2_C"/>
    <property type="match status" value="1"/>
</dbReference>
<evidence type="ECO:0000313" key="6">
    <source>
        <dbReference type="EMBL" id="WFD14537.1"/>
    </source>
</evidence>
<dbReference type="Proteomes" id="UP001217582">
    <property type="component" value="Chromosome 1"/>
</dbReference>
<dbReference type="Gene3D" id="2.40.50.140">
    <property type="entry name" value="Nucleic acid-binding proteins"/>
    <property type="match status" value="1"/>
</dbReference>
<dbReference type="InterPro" id="IPR038516">
    <property type="entry name" value="AAR2_N_sf"/>
</dbReference>
<keyword evidence="2 6" id="KW-0689">Ribosomal protein</keyword>
<organism evidence="6 7">
    <name type="scientific">Malassezia arunalokei</name>
    <dbReference type="NCBI Taxonomy" id="1514897"/>
    <lineage>
        <taxon>Eukaryota</taxon>
        <taxon>Fungi</taxon>
        <taxon>Dikarya</taxon>
        <taxon>Basidiomycota</taxon>
        <taxon>Ustilaginomycotina</taxon>
        <taxon>Malasseziomycetes</taxon>
        <taxon>Malasseziales</taxon>
        <taxon>Malasseziaceae</taxon>
        <taxon>Malassezia</taxon>
    </lineage>
</organism>
<dbReference type="SUPFAM" id="SSF50249">
    <property type="entry name" value="Nucleic acid-binding proteins"/>
    <property type="match status" value="1"/>
</dbReference>
<dbReference type="SUPFAM" id="SSF50104">
    <property type="entry name" value="Translation proteins SH3-like domain"/>
    <property type="match status" value="1"/>
</dbReference>
<dbReference type="InterPro" id="IPR022671">
    <property type="entry name" value="Ribosomal_uL2_CS"/>
</dbReference>
<dbReference type="Gene3D" id="2.30.30.30">
    <property type="match status" value="1"/>
</dbReference>
<dbReference type="SMART" id="SM01382">
    <property type="entry name" value="Ribosomal_L2_C"/>
    <property type="match status" value="1"/>
</dbReference>
<dbReference type="Gene3D" id="1.25.40.550">
    <property type="entry name" value="Aar2, C-terminal domain-like"/>
    <property type="match status" value="1"/>
</dbReference>
<evidence type="ECO:0000256" key="3">
    <source>
        <dbReference type="ARBA" id="ARBA00023274"/>
    </source>
</evidence>
<dbReference type="InterPro" id="IPR014722">
    <property type="entry name" value="Rib_uL2_dom2"/>
</dbReference>
<proteinExistence type="inferred from homology"/>
<dbReference type="InterPro" id="IPR022669">
    <property type="entry name" value="Ribosomal_uL2_C"/>
</dbReference>
<dbReference type="CDD" id="cd13778">
    <property type="entry name" value="Aar2_C"/>
    <property type="match status" value="1"/>
</dbReference>
<dbReference type="InterPro" id="IPR022666">
    <property type="entry name" value="Ribosomal_uL2_RNA-bd_dom"/>
</dbReference>
<dbReference type="PANTHER" id="PTHR13691">
    <property type="entry name" value="RIBOSOMAL PROTEIN L2"/>
    <property type="match status" value="1"/>
</dbReference>
<dbReference type="EMBL" id="CP119916">
    <property type="protein sequence ID" value="WFD14537.1"/>
    <property type="molecule type" value="Genomic_DNA"/>
</dbReference>
<dbReference type="SMART" id="SM01383">
    <property type="entry name" value="Ribosomal_L2"/>
    <property type="match status" value="1"/>
</dbReference>
<dbReference type="InterPro" id="IPR014726">
    <property type="entry name" value="Ribosomal_uL2_dom3"/>
</dbReference>
<dbReference type="InterPro" id="IPR012340">
    <property type="entry name" value="NA-bd_OB-fold"/>
</dbReference>
<feature type="domain" description="Large ribosomal subunit protein uL2 C-terminal" evidence="4">
    <location>
        <begin position="525"/>
        <end position="660"/>
    </location>
</feature>
<dbReference type="InterPro" id="IPR033647">
    <property type="entry name" value="Aar2_N"/>
</dbReference>
<dbReference type="Pfam" id="PF20981">
    <property type="entry name" value="AAR2_1st"/>
    <property type="match status" value="1"/>
</dbReference>
<dbReference type="Gene3D" id="4.10.950.10">
    <property type="entry name" value="Ribosomal protein L2, domain 3"/>
    <property type="match status" value="1"/>
</dbReference>
<dbReference type="InterPro" id="IPR008991">
    <property type="entry name" value="Translation_prot_SH3-like_sf"/>
</dbReference>
<keyword evidence="3" id="KW-0687">Ribonucleoprotein</keyword>
<reference evidence="6 7" key="1">
    <citation type="submission" date="2023-03" db="EMBL/GenBank/DDBJ databases">
        <title>Mating type loci evolution in Malassezia.</title>
        <authorList>
            <person name="Coelho M.A."/>
        </authorList>
    </citation>
    <scope>NUCLEOTIDE SEQUENCE [LARGE SCALE GENOMIC DNA]</scope>
    <source>
        <strain evidence="6 7">CBS 13387</strain>
    </source>
</reference>
<dbReference type="PANTHER" id="PTHR13691:SF16">
    <property type="entry name" value="LARGE RIBOSOMAL SUBUNIT PROTEIN UL2"/>
    <property type="match status" value="1"/>
</dbReference>
<dbReference type="Pfam" id="PF00181">
    <property type="entry name" value="Ribosomal_L2_N"/>
    <property type="match status" value="1"/>
</dbReference>
<evidence type="ECO:0000259" key="4">
    <source>
        <dbReference type="SMART" id="SM01382"/>
    </source>
</evidence>
<accession>A0AAJ5YYK5</accession>
<dbReference type="Gene3D" id="2.60.34.20">
    <property type="match status" value="1"/>
</dbReference>
<comment type="similarity">
    <text evidence="1">Belongs to the universal ribosomal protein uL2 family.</text>
</comment>